<keyword evidence="2 5" id="KW-0812">Transmembrane</keyword>
<dbReference type="RefSeq" id="WP_242775684.1">
    <property type="nucleotide sequence ID" value="NZ_JALDAY010000016.1"/>
</dbReference>
<evidence type="ECO:0000256" key="5">
    <source>
        <dbReference type="SAM" id="Phobius"/>
    </source>
</evidence>
<reference evidence="7" key="1">
    <citation type="submission" date="2022-03" db="EMBL/GenBank/DDBJ databases">
        <title>Streptomyces 7R015 and 7R016 isolated from Barleria lupulina in Thailand.</title>
        <authorList>
            <person name="Kanchanasin P."/>
            <person name="Phongsopitanun W."/>
            <person name="Tanasupawat S."/>
        </authorList>
    </citation>
    <scope>NUCLEOTIDE SEQUENCE</scope>
    <source>
        <strain evidence="7">7R015</strain>
    </source>
</reference>
<feature type="transmembrane region" description="Helical" evidence="5">
    <location>
        <begin position="100"/>
        <end position="120"/>
    </location>
</feature>
<feature type="transmembrane region" description="Helical" evidence="5">
    <location>
        <begin position="163"/>
        <end position="182"/>
    </location>
</feature>
<feature type="transmembrane region" description="Helical" evidence="5">
    <location>
        <begin position="300"/>
        <end position="319"/>
    </location>
</feature>
<accession>A0ABS9YKT9</accession>
<evidence type="ECO:0000313" key="8">
    <source>
        <dbReference type="Proteomes" id="UP001165269"/>
    </source>
</evidence>
<feature type="transmembrane region" description="Helical" evidence="5">
    <location>
        <begin position="242"/>
        <end position="263"/>
    </location>
</feature>
<feature type="transmembrane region" description="Helical" evidence="5">
    <location>
        <begin position="132"/>
        <end position="151"/>
    </location>
</feature>
<gene>
    <name evidence="7" type="ORF">MQP27_42690</name>
</gene>
<dbReference type="InterPro" id="IPR020846">
    <property type="entry name" value="MFS_dom"/>
</dbReference>
<dbReference type="EMBL" id="JALDAY010000016">
    <property type="protein sequence ID" value="MCI3277794.1"/>
    <property type="molecule type" value="Genomic_DNA"/>
</dbReference>
<comment type="subcellular location">
    <subcellularLocation>
        <location evidence="1">Cell membrane</location>
        <topology evidence="1">Multi-pass membrane protein</topology>
    </subcellularLocation>
</comment>
<sequence>MTRLLPRGGTFLLAVIAGTAIANNYAIQPALTSVAADLDVPLSLIDLVPTAALTGCMTGFALLLPLTDHLAPNRLVTAQLTALAAGLALAAAAPDAAVLLAAYLVIGAAAGVAAQASSVAGRHAPPGRSGRGVAIVAAGMSAGILLSRLAGGALTDLLGWRRMLLVFAALALLGALSAATLLPRQRPHSGRSYRATLAALLPLLRHHPQLRRAVATGGLWYFAFNLTWVALVLTLAQPPHSLAPAAIGLYSLAGLLGFAVLPLTGRLTDRYGSQAVITAAMLAAAAGTALLATGLDSPPVAAVGLALFDAGCFAAQAANQSRVIALDPHRSGSLSSVYLVFYFAIGAVGTGLAAPLLNTLGWQGTALTALGALLIAAALGRTGIRQTR</sequence>
<evidence type="ECO:0000256" key="4">
    <source>
        <dbReference type="ARBA" id="ARBA00023136"/>
    </source>
</evidence>
<dbReference type="PROSITE" id="PS50850">
    <property type="entry name" value="MFS"/>
    <property type="match status" value="1"/>
</dbReference>
<feature type="domain" description="Major facilitator superfamily (MFS) profile" evidence="6">
    <location>
        <begin position="2"/>
        <end position="388"/>
    </location>
</feature>
<dbReference type="Gene3D" id="1.20.1250.20">
    <property type="entry name" value="MFS general substrate transporter like domains"/>
    <property type="match status" value="1"/>
</dbReference>
<dbReference type="PANTHER" id="PTHR42910:SF1">
    <property type="entry name" value="MAJOR FACILITATOR SUPERFAMILY (MFS) PROFILE DOMAIN-CONTAINING PROTEIN"/>
    <property type="match status" value="1"/>
</dbReference>
<feature type="transmembrane region" description="Helical" evidence="5">
    <location>
        <begin position="42"/>
        <end position="63"/>
    </location>
</feature>
<proteinExistence type="predicted"/>
<dbReference type="InterPro" id="IPR036259">
    <property type="entry name" value="MFS_trans_sf"/>
</dbReference>
<dbReference type="PANTHER" id="PTHR42910">
    <property type="entry name" value="TRANSPORTER SCO4007-RELATED"/>
    <property type="match status" value="1"/>
</dbReference>
<evidence type="ECO:0000256" key="3">
    <source>
        <dbReference type="ARBA" id="ARBA00022989"/>
    </source>
</evidence>
<dbReference type="SUPFAM" id="SSF103473">
    <property type="entry name" value="MFS general substrate transporter"/>
    <property type="match status" value="1"/>
</dbReference>
<evidence type="ECO:0000256" key="1">
    <source>
        <dbReference type="ARBA" id="ARBA00004651"/>
    </source>
</evidence>
<feature type="transmembrane region" description="Helical" evidence="5">
    <location>
        <begin position="360"/>
        <end position="380"/>
    </location>
</feature>
<dbReference type="InterPro" id="IPR011701">
    <property type="entry name" value="MFS"/>
</dbReference>
<feature type="transmembrane region" description="Helical" evidence="5">
    <location>
        <begin position="213"/>
        <end position="236"/>
    </location>
</feature>
<keyword evidence="3 5" id="KW-1133">Transmembrane helix</keyword>
<organism evidence="7 8">
    <name type="scientific">Streptomyces cylindrosporus</name>
    <dbReference type="NCBI Taxonomy" id="2927583"/>
    <lineage>
        <taxon>Bacteria</taxon>
        <taxon>Bacillati</taxon>
        <taxon>Actinomycetota</taxon>
        <taxon>Actinomycetes</taxon>
        <taxon>Kitasatosporales</taxon>
        <taxon>Streptomycetaceae</taxon>
        <taxon>Streptomyces</taxon>
    </lineage>
</organism>
<comment type="caution">
    <text evidence="7">The sequence shown here is derived from an EMBL/GenBank/DDBJ whole genome shotgun (WGS) entry which is preliminary data.</text>
</comment>
<evidence type="ECO:0000259" key="6">
    <source>
        <dbReference type="PROSITE" id="PS50850"/>
    </source>
</evidence>
<name>A0ABS9YKT9_9ACTN</name>
<evidence type="ECO:0000256" key="2">
    <source>
        <dbReference type="ARBA" id="ARBA00022692"/>
    </source>
</evidence>
<dbReference type="Proteomes" id="UP001165269">
    <property type="component" value="Unassembled WGS sequence"/>
</dbReference>
<dbReference type="Pfam" id="PF07690">
    <property type="entry name" value="MFS_1"/>
    <property type="match status" value="1"/>
</dbReference>
<keyword evidence="4 5" id="KW-0472">Membrane</keyword>
<feature type="transmembrane region" description="Helical" evidence="5">
    <location>
        <begin position="275"/>
        <end position="294"/>
    </location>
</feature>
<protein>
    <submittedName>
        <fullName evidence="7">MFS transporter</fullName>
    </submittedName>
</protein>
<evidence type="ECO:0000313" key="7">
    <source>
        <dbReference type="EMBL" id="MCI3277794.1"/>
    </source>
</evidence>
<feature type="transmembrane region" description="Helical" evidence="5">
    <location>
        <begin position="331"/>
        <end position="354"/>
    </location>
</feature>
<feature type="transmembrane region" description="Helical" evidence="5">
    <location>
        <begin position="75"/>
        <end position="94"/>
    </location>
</feature>
<keyword evidence="8" id="KW-1185">Reference proteome</keyword>